<name>A0ABN9W8J5_9DINO</name>
<protein>
    <recommendedName>
        <fullName evidence="2">RRM domain-containing protein</fullName>
    </recommendedName>
</protein>
<feature type="domain" description="RRM" evidence="2">
    <location>
        <begin position="182"/>
        <end position="261"/>
    </location>
</feature>
<dbReference type="Pfam" id="PF00076">
    <property type="entry name" value="RRM_1"/>
    <property type="match status" value="3"/>
</dbReference>
<reference evidence="3" key="1">
    <citation type="submission" date="2023-10" db="EMBL/GenBank/DDBJ databases">
        <authorList>
            <person name="Chen Y."/>
            <person name="Shah S."/>
            <person name="Dougan E. K."/>
            <person name="Thang M."/>
            <person name="Chan C."/>
        </authorList>
    </citation>
    <scope>NUCLEOTIDE SEQUENCE [LARGE SCALE GENOMIC DNA]</scope>
</reference>
<evidence type="ECO:0000313" key="3">
    <source>
        <dbReference type="EMBL" id="CAK0882527.1"/>
    </source>
</evidence>
<dbReference type="CDD" id="cd00590">
    <property type="entry name" value="RRM_SF"/>
    <property type="match status" value="1"/>
</dbReference>
<dbReference type="Gene3D" id="3.30.70.330">
    <property type="match status" value="3"/>
</dbReference>
<sequence length="415" mass="43674">MADPSFADAPRQLKVFVGGLSQNSSRESLNAYFQQYDPFVDCYIMKDGRTGRSRGFAFANFADESAMEMLLQLEHNIDGVPVTLSPYNQGKSKGGYKGRPVVMMQQQQVRPPVVHVVGAANPNQSVQSVLGVVNNLLSQQPGGAEVAGALNNAVNAILQQPTRGQPVPVVVQQVEQRPQGEFKIFVGGLSQETTKESLSGYFSQFGHADAYVMKDGATGRSRGFAFVNFQEQSVVNTVLQMEHQIDGVVVQCSQYRYGGGKGGGGCGGGGFAGGGGGGFVATPRAGGHRYGGGGGGFVATPQQQQHQPGGYGAPPAAASGGGFQSCKLFVGQLATTANETALQGAFSRYNVVRATVCRDASGQPKGFGVVEFGSPADAEAAMAMQPVIDGQQTEVTEYYQKQQPRSAPYGRSNPY</sequence>
<gene>
    <name evidence="3" type="ORF">PCOR1329_LOCUS65005</name>
</gene>
<keyword evidence="1" id="KW-0694">RNA-binding</keyword>
<dbReference type="PROSITE" id="PS50102">
    <property type="entry name" value="RRM"/>
    <property type="match status" value="3"/>
</dbReference>
<evidence type="ECO:0000313" key="4">
    <source>
        <dbReference type="Proteomes" id="UP001189429"/>
    </source>
</evidence>
<dbReference type="SMART" id="SM00360">
    <property type="entry name" value="RRM"/>
    <property type="match status" value="3"/>
</dbReference>
<dbReference type="InterPro" id="IPR035979">
    <property type="entry name" value="RBD_domain_sf"/>
</dbReference>
<dbReference type="InterPro" id="IPR012677">
    <property type="entry name" value="Nucleotide-bd_a/b_plait_sf"/>
</dbReference>
<evidence type="ECO:0000259" key="2">
    <source>
        <dbReference type="PROSITE" id="PS50102"/>
    </source>
</evidence>
<organism evidence="3 4">
    <name type="scientific">Prorocentrum cordatum</name>
    <dbReference type="NCBI Taxonomy" id="2364126"/>
    <lineage>
        <taxon>Eukaryota</taxon>
        <taxon>Sar</taxon>
        <taxon>Alveolata</taxon>
        <taxon>Dinophyceae</taxon>
        <taxon>Prorocentrales</taxon>
        <taxon>Prorocentraceae</taxon>
        <taxon>Prorocentrum</taxon>
    </lineage>
</organism>
<dbReference type="PANTHER" id="PTHR15241">
    <property type="entry name" value="TRANSFORMER-2-RELATED"/>
    <property type="match status" value="1"/>
</dbReference>
<feature type="domain" description="RRM" evidence="2">
    <location>
        <begin position="13"/>
        <end position="108"/>
    </location>
</feature>
<proteinExistence type="predicted"/>
<dbReference type="Proteomes" id="UP001189429">
    <property type="component" value="Unassembled WGS sequence"/>
</dbReference>
<feature type="domain" description="RRM" evidence="2">
    <location>
        <begin position="326"/>
        <end position="402"/>
    </location>
</feature>
<dbReference type="InterPro" id="IPR000504">
    <property type="entry name" value="RRM_dom"/>
</dbReference>
<keyword evidence="4" id="KW-1185">Reference proteome</keyword>
<dbReference type="EMBL" id="CAUYUJ010018303">
    <property type="protein sequence ID" value="CAK0882527.1"/>
    <property type="molecule type" value="Genomic_DNA"/>
</dbReference>
<comment type="caution">
    <text evidence="3">The sequence shown here is derived from an EMBL/GenBank/DDBJ whole genome shotgun (WGS) entry which is preliminary data.</text>
</comment>
<dbReference type="PANTHER" id="PTHR15241:SF304">
    <property type="entry name" value="RRM DOMAIN-CONTAINING PROTEIN"/>
    <property type="match status" value="1"/>
</dbReference>
<dbReference type="SUPFAM" id="SSF54928">
    <property type="entry name" value="RNA-binding domain, RBD"/>
    <property type="match status" value="3"/>
</dbReference>
<accession>A0ABN9W8J5</accession>
<evidence type="ECO:0000256" key="1">
    <source>
        <dbReference type="PROSITE-ProRule" id="PRU00176"/>
    </source>
</evidence>